<organism evidence="1 2">
    <name type="scientific">Ramlibacter monticola</name>
    <dbReference type="NCBI Taxonomy" id="1926872"/>
    <lineage>
        <taxon>Bacteria</taxon>
        <taxon>Pseudomonadati</taxon>
        <taxon>Pseudomonadota</taxon>
        <taxon>Betaproteobacteria</taxon>
        <taxon>Burkholderiales</taxon>
        <taxon>Comamonadaceae</taxon>
        <taxon>Ramlibacter</taxon>
    </lineage>
</organism>
<evidence type="ECO:0000313" key="1">
    <source>
        <dbReference type="EMBL" id="MBL0390156.1"/>
    </source>
</evidence>
<dbReference type="AlphaFoldDB" id="A0A936YWN0"/>
<reference evidence="1 2" key="1">
    <citation type="journal article" date="2017" name="Int. J. Syst. Evol. Microbiol.">
        <title>Ramlibacter monticola sp. nov., isolated from forest soil.</title>
        <authorList>
            <person name="Chaudhary D.K."/>
            <person name="Kim J."/>
        </authorList>
    </citation>
    <scope>NUCLEOTIDE SEQUENCE [LARGE SCALE GENOMIC DNA]</scope>
    <source>
        <strain evidence="1 2">KACC 19175</strain>
    </source>
</reference>
<dbReference type="EMBL" id="JAEQNE010000001">
    <property type="protein sequence ID" value="MBL0390156.1"/>
    <property type="molecule type" value="Genomic_DNA"/>
</dbReference>
<dbReference type="Pfam" id="PF11342">
    <property type="entry name" value="DUF3144"/>
    <property type="match status" value="1"/>
</dbReference>
<dbReference type="RefSeq" id="WP_201672728.1">
    <property type="nucleotide sequence ID" value="NZ_JAEQNE010000001.1"/>
</dbReference>
<sequence length="82" mass="8885">MSESVKDLANPFIDLANRLAAEGNPVHMVAGGFLYAAARYSAFVTLLAEEEGQARSRDAQVEVVVSAFRADLLKHLNQRPIG</sequence>
<evidence type="ECO:0000313" key="2">
    <source>
        <dbReference type="Proteomes" id="UP000599109"/>
    </source>
</evidence>
<dbReference type="Proteomes" id="UP000599109">
    <property type="component" value="Unassembled WGS sequence"/>
</dbReference>
<accession>A0A936YWN0</accession>
<proteinExistence type="predicted"/>
<protein>
    <submittedName>
        <fullName evidence="1">DUF3144 domain-containing protein</fullName>
    </submittedName>
</protein>
<gene>
    <name evidence="1" type="ORF">JJ685_03270</name>
</gene>
<dbReference type="InterPro" id="IPR021490">
    <property type="entry name" value="DUF3144"/>
</dbReference>
<dbReference type="Gene3D" id="1.10.287.3020">
    <property type="match status" value="1"/>
</dbReference>
<comment type="caution">
    <text evidence="1">The sequence shown here is derived from an EMBL/GenBank/DDBJ whole genome shotgun (WGS) entry which is preliminary data.</text>
</comment>
<name>A0A936YWN0_9BURK</name>
<keyword evidence="2" id="KW-1185">Reference proteome</keyword>